<name>A0AAV5U227_9BILA</name>
<sequence length="182" mass="20093">LPVQSGEFHLREHGEYELRRVQFPRIQQTSGDLNGGDSIRLSLVLADLVVDEAHDIGTDGSSEHSGQLDLSLSGFVHLISIMDDVGGSSGSSQDNSLPVLSIDQDRQNCGCGAVVQAQTNLLRQRLMSSVAYELSEYEQFMSSFLSNRQDAQYENNGEPYQDEIDRMLSEMLLISVNILISV</sequence>
<feature type="non-terminal residue" evidence="1">
    <location>
        <position position="1"/>
    </location>
</feature>
<dbReference type="AlphaFoldDB" id="A0AAV5U227"/>
<evidence type="ECO:0000313" key="1">
    <source>
        <dbReference type="EMBL" id="GMT00633.1"/>
    </source>
</evidence>
<keyword evidence="2" id="KW-1185">Reference proteome</keyword>
<proteinExistence type="predicted"/>
<accession>A0AAV5U227</accession>
<protein>
    <submittedName>
        <fullName evidence="1">Uncharacterized protein</fullName>
    </submittedName>
</protein>
<comment type="caution">
    <text evidence="1">The sequence shown here is derived from an EMBL/GenBank/DDBJ whole genome shotgun (WGS) entry which is preliminary data.</text>
</comment>
<organism evidence="1 2">
    <name type="scientific">Pristionchus entomophagus</name>
    <dbReference type="NCBI Taxonomy" id="358040"/>
    <lineage>
        <taxon>Eukaryota</taxon>
        <taxon>Metazoa</taxon>
        <taxon>Ecdysozoa</taxon>
        <taxon>Nematoda</taxon>
        <taxon>Chromadorea</taxon>
        <taxon>Rhabditida</taxon>
        <taxon>Rhabditina</taxon>
        <taxon>Diplogasteromorpha</taxon>
        <taxon>Diplogasteroidea</taxon>
        <taxon>Neodiplogasteridae</taxon>
        <taxon>Pristionchus</taxon>
    </lineage>
</organism>
<reference evidence="1" key="1">
    <citation type="submission" date="2023-10" db="EMBL/GenBank/DDBJ databases">
        <title>Genome assembly of Pristionchus species.</title>
        <authorList>
            <person name="Yoshida K."/>
            <person name="Sommer R.J."/>
        </authorList>
    </citation>
    <scope>NUCLEOTIDE SEQUENCE</scope>
    <source>
        <strain evidence="1">RS0144</strain>
    </source>
</reference>
<feature type="non-terminal residue" evidence="1">
    <location>
        <position position="182"/>
    </location>
</feature>
<dbReference type="EMBL" id="BTSX01000005">
    <property type="protein sequence ID" value="GMT00633.1"/>
    <property type="molecule type" value="Genomic_DNA"/>
</dbReference>
<evidence type="ECO:0000313" key="2">
    <source>
        <dbReference type="Proteomes" id="UP001432027"/>
    </source>
</evidence>
<dbReference type="Proteomes" id="UP001432027">
    <property type="component" value="Unassembled WGS sequence"/>
</dbReference>
<gene>
    <name evidence="1" type="ORF">PENTCL1PPCAC_22807</name>
</gene>